<organism evidence="3 4">
    <name type="scientific">Streptomyces ortus</name>
    <dbReference type="NCBI Taxonomy" id="2867268"/>
    <lineage>
        <taxon>Bacteria</taxon>
        <taxon>Bacillati</taxon>
        <taxon>Actinomycetota</taxon>
        <taxon>Actinomycetes</taxon>
        <taxon>Kitasatosporales</taxon>
        <taxon>Streptomycetaceae</taxon>
        <taxon>Streptomyces</taxon>
    </lineage>
</organism>
<evidence type="ECO:0000313" key="3">
    <source>
        <dbReference type="EMBL" id="MCX4232796.1"/>
    </source>
</evidence>
<dbReference type="PANTHER" id="PTHR43000">
    <property type="entry name" value="DTDP-D-GLUCOSE 4,6-DEHYDRATASE-RELATED"/>
    <property type="match status" value="1"/>
</dbReference>
<evidence type="ECO:0000256" key="1">
    <source>
        <dbReference type="ARBA" id="ARBA00007637"/>
    </source>
</evidence>
<dbReference type="Gene3D" id="3.40.50.720">
    <property type="entry name" value="NAD(P)-binding Rossmann-like Domain"/>
    <property type="match status" value="1"/>
</dbReference>
<name>A0ABT3UZQ4_9ACTN</name>
<keyword evidence="4" id="KW-1185">Reference proteome</keyword>
<evidence type="ECO:0000313" key="4">
    <source>
        <dbReference type="Proteomes" id="UP001165590"/>
    </source>
</evidence>
<reference evidence="3" key="1">
    <citation type="journal article" date="2022" name="bioRxiv">
        <title>Discovery and biosynthetic assessment of Streptomyces ortus sp nov. isolated from a deep-sea sponge.</title>
        <authorList>
            <person name="Williams S.E."/>
        </authorList>
    </citation>
    <scope>NUCLEOTIDE SEQUENCE</scope>
    <source>
        <strain evidence="3">A15ISP2-DRY2</strain>
    </source>
</reference>
<dbReference type="EMBL" id="JAIFZO010000002">
    <property type="protein sequence ID" value="MCX4232796.1"/>
    <property type="molecule type" value="Genomic_DNA"/>
</dbReference>
<dbReference type="Proteomes" id="UP001165590">
    <property type="component" value="Unassembled WGS sequence"/>
</dbReference>
<dbReference type="Pfam" id="PF01370">
    <property type="entry name" value="Epimerase"/>
    <property type="match status" value="1"/>
</dbReference>
<gene>
    <name evidence="3" type="ORF">K3769_08410</name>
</gene>
<protein>
    <submittedName>
        <fullName evidence="3">NAD-dependent epimerase/dehydratase family protein</fullName>
    </submittedName>
</protein>
<comment type="caution">
    <text evidence="3">The sequence shown here is derived from an EMBL/GenBank/DDBJ whole genome shotgun (WGS) entry which is preliminary data.</text>
</comment>
<sequence length="326" mass="34933">MRVGITGGAGFIAGHIIEDLVARGHSAIVFDHLGRVDREIIANADPEGRDHITRMLGTVTDERAVFELAAHVDGIIHLAAVLGTQETIQCPKPSAETNILGSLNVFEAASHYQLPVVYAGVGNHWMRNHGTGSYTISKTAAEDFARMHNAYRGGRITIVRPVNAYGPRQSVAAPYGTSKVRKIMPAFICRALTGAPIEVYGYGTQVSDCVYVTDVARTFATALEWTAEHGPTKAPVDCGPIKSATVLDVARLVAGTVSVKTGRAPVKIEHLPMRPGEVPNAVVKADTRTLEQIGLSAGDFVDLETGISHTVDWFLANWLPSYQTAA</sequence>
<dbReference type="SUPFAM" id="SSF51735">
    <property type="entry name" value="NAD(P)-binding Rossmann-fold domains"/>
    <property type="match status" value="1"/>
</dbReference>
<dbReference type="InterPro" id="IPR036291">
    <property type="entry name" value="NAD(P)-bd_dom_sf"/>
</dbReference>
<comment type="similarity">
    <text evidence="1">Belongs to the NAD(P)-dependent epimerase/dehydratase family.</text>
</comment>
<feature type="domain" description="NAD-dependent epimerase/dehydratase" evidence="2">
    <location>
        <begin position="5"/>
        <end position="227"/>
    </location>
</feature>
<accession>A0ABT3UZQ4</accession>
<dbReference type="RefSeq" id="WP_267025803.1">
    <property type="nucleotide sequence ID" value="NZ_JAIFZO010000002.1"/>
</dbReference>
<evidence type="ECO:0000259" key="2">
    <source>
        <dbReference type="Pfam" id="PF01370"/>
    </source>
</evidence>
<proteinExistence type="inferred from homology"/>
<dbReference type="InterPro" id="IPR001509">
    <property type="entry name" value="Epimerase_deHydtase"/>
</dbReference>